<organism evidence="1 2">
    <name type="scientific">Zootermopsis nevadensis</name>
    <name type="common">Dampwood termite</name>
    <dbReference type="NCBI Taxonomy" id="136037"/>
    <lineage>
        <taxon>Eukaryota</taxon>
        <taxon>Metazoa</taxon>
        <taxon>Ecdysozoa</taxon>
        <taxon>Arthropoda</taxon>
        <taxon>Hexapoda</taxon>
        <taxon>Insecta</taxon>
        <taxon>Pterygota</taxon>
        <taxon>Neoptera</taxon>
        <taxon>Polyneoptera</taxon>
        <taxon>Dictyoptera</taxon>
        <taxon>Blattodea</taxon>
        <taxon>Blattoidea</taxon>
        <taxon>Termitoidae</taxon>
        <taxon>Termopsidae</taxon>
        <taxon>Zootermopsis</taxon>
    </lineage>
</organism>
<name>A0A067QGW0_ZOONE</name>
<sequence>MRAEQVLQMELSTTHTFNATCIMVIKEIVIDILGCKGHSPHSNFLNHRTTDCRVLLRHIKEVIWRKGSVFLIEELILFCDNYSQHNSWSSFIGSVLLIHYAAQTLHSKFYLFEPPKKHFRAKHYWCDMM</sequence>
<dbReference type="AlphaFoldDB" id="A0A067QGW0"/>
<keyword evidence="2" id="KW-1185">Reference proteome</keyword>
<proteinExistence type="predicted"/>
<dbReference type="InParanoid" id="A0A067QGW0"/>
<dbReference type="EMBL" id="KK853436">
    <property type="protein sequence ID" value="KDR07634.1"/>
    <property type="molecule type" value="Genomic_DNA"/>
</dbReference>
<dbReference type="Proteomes" id="UP000027135">
    <property type="component" value="Unassembled WGS sequence"/>
</dbReference>
<evidence type="ECO:0000313" key="1">
    <source>
        <dbReference type="EMBL" id="KDR07634.1"/>
    </source>
</evidence>
<protein>
    <submittedName>
        <fullName evidence="1">Uncharacterized protein</fullName>
    </submittedName>
</protein>
<accession>A0A067QGW0</accession>
<gene>
    <name evidence="1" type="ORF">L798_02464</name>
</gene>
<reference evidence="1 2" key="1">
    <citation type="journal article" date="2014" name="Nat. Commun.">
        <title>Molecular traces of alternative social organization in a termite genome.</title>
        <authorList>
            <person name="Terrapon N."/>
            <person name="Li C."/>
            <person name="Robertson H.M."/>
            <person name="Ji L."/>
            <person name="Meng X."/>
            <person name="Booth W."/>
            <person name="Chen Z."/>
            <person name="Childers C.P."/>
            <person name="Glastad K.M."/>
            <person name="Gokhale K."/>
            <person name="Gowin J."/>
            <person name="Gronenberg W."/>
            <person name="Hermansen R.A."/>
            <person name="Hu H."/>
            <person name="Hunt B.G."/>
            <person name="Huylmans A.K."/>
            <person name="Khalil S.M."/>
            <person name="Mitchell R.D."/>
            <person name="Munoz-Torres M.C."/>
            <person name="Mustard J.A."/>
            <person name="Pan H."/>
            <person name="Reese J.T."/>
            <person name="Scharf M.E."/>
            <person name="Sun F."/>
            <person name="Vogel H."/>
            <person name="Xiao J."/>
            <person name="Yang W."/>
            <person name="Yang Z."/>
            <person name="Yang Z."/>
            <person name="Zhou J."/>
            <person name="Zhu J."/>
            <person name="Brent C.S."/>
            <person name="Elsik C.G."/>
            <person name="Goodisman M.A."/>
            <person name="Liberles D.A."/>
            <person name="Roe R.M."/>
            <person name="Vargo E.L."/>
            <person name="Vilcinskas A."/>
            <person name="Wang J."/>
            <person name="Bornberg-Bauer E."/>
            <person name="Korb J."/>
            <person name="Zhang G."/>
            <person name="Liebig J."/>
        </authorList>
    </citation>
    <scope>NUCLEOTIDE SEQUENCE [LARGE SCALE GENOMIC DNA]</scope>
    <source>
        <tissue evidence="1">Whole organism</tissue>
    </source>
</reference>
<evidence type="ECO:0000313" key="2">
    <source>
        <dbReference type="Proteomes" id="UP000027135"/>
    </source>
</evidence>